<proteinExistence type="inferred from homology"/>
<dbReference type="InterPro" id="IPR003591">
    <property type="entry name" value="Leu-rich_rpt_typical-subtyp"/>
</dbReference>
<evidence type="ECO:0000256" key="4">
    <source>
        <dbReference type="ARBA" id="ARBA00023242"/>
    </source>
</evidence>
<evidence type="ECO:0000256" key="2">
    <source>
        <dbReference type="ARBA" id="ARBA00022614"/>
    </source>
</evidence>
<evidence type="ECO:0000313" key="7">
    <source>
        <dbReference type="EMBL" id="GJN87533.1"/>
    </source>
</evidence>
<dbReference type="PROSITE" id="PS51450">
    <property type="entry name" value="LRR"/>
    <property type="match status" value="7"/>
</dbReference>
<gene>
    <name evidence="7" type="ORF">Rhopal_000487-T1</name>
</gene>
<comment type="similarity">
    <text evidence="5">Belongs to the SDS22 family.</text>
</comment>
<feature type="compositionally biased region" description="Basic and acidic residues" evidence="6">
    <location>
        <begin position="202"/>
        <end position="223"/>
    </location>
</feature>
<evidence type="ECO:0000256" key="3">
    <source>
        <dbReference type="ARBA" id="ARBA00022737"/>
    </source>
</evidence>
<evidence type="ECO:0000256" key="6">
    <source>
        <dbReference type="SAM" id="MobiDB-lite"/>
    </source>
</evidence>
<dbReference type="InterPro" id="IPR050576">
    <property type="entry name" value="Cilia_flagella_integrity"/>
</dbReference>
<feature type="region of interest" description="Disordered" evidence="6">
    <location>
        <begin position="170"/>
        <end position="223"/>
    </location>
</feature>
<evidence type="ECO:0008006" key="9">
    <source>
        <dbReference type="Google" id="ProtNLM"/>
    </source>
</evidence>
<name>A0AAV5GFY3_9BASI</name>
<dbReference type="InterPro" id="IPR001611">
    <property type="entry name" value="Leu-rich_rpt"/>
</dbReference>
<dbReference type="InterPro" id="IPR025875">
    <property type="entry name" value="Leu-rich_rpt_4"/>
</dbReference>
<dbReference type="SUPFAM" id="SSF52058">
    <property type="entry name" value="L domain-like"/>
    <property type="match status" value="1"/>
</dbReference>
<feature type="compositionally biased region" description="Gly residues" evidence="6">
    <location>
        <begin position="87"/>
        <end position="100"/>
    </location>
</feature>
<reference evidence="7 8" key="1">
    <citation type="submission" date="2021-12" db="EMBL/GenBank/DDBJ databases">
        <title>High titer production of polyol ester of fatty acids by Rhodotorula paludigena BS15 towards product separation-free biomass refinery.</title>
        <authorList>
            <person name="Mano J."/>
            <person name="Ono H."/>
            <person name="Tanaka T."/>
            <person name="Naito K."/>
            <person name="Sushida H."/>
            <person name="Ike M."/>
            <person name="Tokuyasu K."/>
            <person name="Kitaoka M."/>
        </authorList>
    </citation>
    <scope>NUCLEOTIDE SEQUENCE [LARGE SCALE GENOMIC DNA]</scope>
    <source>
        <strain evidence="7 8">BS15</strain>
    </source>
</reference>
<dbReference type="GO" id="GO:0005634">
    <property type="term" value="C:nucleus"/>
    <property type="evidence" value="ECO:0007669"/>
    <property type="project" value="UniProtKB-SubCell"/>
</dbReference>
<feature type="compositionally biased region" description="Basic and acidic residues" evidence="6">
    <location>
        <begin position="1"/>
        <end position="11"/>
    </location>
</feature>
<feature type="compositionally biased region" description="Low complexity" evidence="6">
    <location>
        <begin position="19"/>
        <end position="32"/>
    </location>
</feature>
<feature type="compositionally biased region" description="Basic and acidic residues" evidence="6">
    <location>
        <begin position="64"/>
        <end position="79"/>
    </location>
</feature>
<feature type="region of interest" description="Disordered" evidence="6">
    <location>
        <begin position="1"/>
        <end position="102"/>
    </location>
</feature>
<comment type="subcellular location">
    <subcellularLocation>
        <location evidence="1">Nucleus</location>
    </subcellularLocation>
</comment>
<keyword evidence="3" id="KW-0677">Repeat</keyword>
<evidence type="ECO:0000256" key="5">
    <source>
        <dbReference type="ARBA" id="ARBA00023460"/>
    </source>
</evidence>
<dbReference type="InterPro" id="IPR032675">
    <property type="entry name" value="LRR_dom_sf"/>
</dbReference>
<keyword evidence="8" id="KW-1185">Reference proteome</keyword>
<dbReference type="Gene3D" id="3.80.10.10">
    <property type="entry name" value="Ribonuclease Inhibitor"/>
    <property type="match status" value="3"/>
</dbReference>
<keyword evidence="2" id="KW-0433">Leucine-rich repeat</keyword>
<dbReference type="SMART" id="SM00369">
    <property type="entry name" value="LRR_TYP"/>
    <property type="match status" value="6"/>
</dbReference>
<evidence type="ECO:0000313" key="8">
    <source>
        <dbReference type="Proteomes" id="UP001342314"/>
    </source>
</evidence>
<keyword evidence="4" id="KW-0539">Nucleus</keyword>
<dbReference type="SMART" id="SM00365">
    <property type="entry name" value="LRR_SD22"/>
    <property type="match status" value="9"/>
</dbReference>
<dbReference type="AlphaFoldDB" id="A0AAV5GFY3"/>
<feature type="compositionally biased region" description="Acidic residues" evidence="6">
    <location>
        <begin position="192"/>
        <end position="201"/>
    </location>
</feature>
<dbReference type="EMBL" id="BQKY01000001">
    <property type="protein sequence ID" value="GJN87533.1"/>
    <property type="molecule type" value="Genomic_DNA"/>
</dbReference>
<organism evidence="7 8">
    <name type="scientific">Rhodotorula paludigena</name>
    <dbReference type="NCBI Taxonomy" id="86838"/>
    <lineage>
        <taxon>Eukaryota</taxon>
        <taxon>Fungi</taxon>
        <taxon>Dikarya</taxon>
        <taxon>Basidiomycota</taxon>
        <taxon>Pucciniomycotina</taxon>
        <taxon>Microbotryomycetes</taxon>
        <taxon>Sporidiobolales</taxon>
        <taxon>Sporidiobolaceae</taxon>
        <taxon>Rhodotorula</taxon>
    </lineage>
</organism>
<accession>A0AAV5GFY3</accession>
<sequence length="482" mass="53059">MSAPLEPRDLSLPHGLDGPASAPSTSSVTPPVRDAPSPDNAQDSESDGGNVSEGGTAEPFANLKLEREFEDDKRRDQRTAKLVMGPPLGGNEAGNAGGAPAGDQVIEGEALAENEDILADLDDDALDLELTHLRLRTLRGLGIERFRKVQRISLRQNLLSTLFYHPLPPPAAGHTLTEPTADSADATARDAVDEDPHDDDDAAKKEADFPYHEQQRAEKEEPVWPLRDLKELEELDLYDNSLKSIKGLEGLDSLESLDLSFNLLRSVAAFNDASPSSAYAYPRLTHLYLIQNKLTRIEGVKDRTSLTYLEYGGNRIRTIENLPISSNLRSLFLGKNKITKIENLDGLTGLRTLSIQSNRLTKIEGLDSLTALEELYLSHNGLTKIEGLRNLVNLTTLDVGHNKITDAPAEELAPLSELEEFWANDNLLTTLPSLPASSHPNLSTVYLEGNPLQKEMGTAYRRKVQLEMPQVRQIDATFVRQQ</sequence>
<feature type="compositionally biased region" description="Polar residues" evidence="6">
    <location>
        <begin position="39"/>
        <end position="49"/>
    </location>
</feature>
<comment type="caution">
    <text evidence="7">The sequence shown here is derived from an EMBL/GenBank/DDBJ whole genome shotgun (WGS) entry which is preliminary data.</text>
</comment>
<protein>
    <recommendedName>
        <fullName evidence="9">Protein phosphatase 1 regulatory subunit 7</fullName>
    </recommendedName>
</protein>
<evidence type="ECO:0000256" key="1">
    <source>
        <dbReference type="ARBA" id="ARBA00004123"/>
    </source>
</evidence>
<dbReference type="Proteomes" id="UP001342314">
    <property type="component" value="Unassembled WGS sequence"/>
</dbReference>
<dbReference type="PANTHER" id="PTHR45973">
    <property type="entry name" value="PROTEIN PHOSPHATASE 1 REGULATORY SUBUNIT SDS22-RELATED"/>
    <property type="match status" value="1"/>
</dbReference>
<dbReference type="PANTHER" id="PTHR45973:SF23">
    <property type="entry name" value="PROTEIN PHOSPHATASE 1 REGULATORY SUBUNIT 7"/>
    <property type="match status" value="1"/>
</dbReference>
<dbReference type="Pfam" id="PF12799">
    <property type="entry name" value="LRR_4"/>
    <property type="match status" value="3"/>
</dbReference>